<dbReference type="AlphaFoldDB" id="A0A8J5KBF0"/>
<feature type="non-terminal residue" evidence="2">
    <location>
        <position position="1"/>
    </location>
</feature>
<dbReference type="Proteomes" id="UP000747542">
    <property type="component" value="Unassembled WGS sequence"/>
</dbReference>
<feature type="compositionally biased region" description="Low complexity" evidence="1">
    <location>
        <begin position="131"/>
        <end position="143"/>
    </location>
</feature>
<gene>
    <name evidence="2" type="ORF">Hamer_G022250</name>
</gene>
<evidence type="ECO:0000256" key="1">
    <source>
        <dbReference type="SAM" id="MobiDB-lite"/>
    </source>
</evidence>
<feature type="compositionally biased region" description="Polar residues" evidence="1">
    <location>
        <begin position="120"/>
        <end position="130"/>
    </location>
</feature>
<sequence length="207" mass="22339">GAESLSVLPTLLSAMTSLGSPDVKVHEDFRLVVTVGVGKAAPSDLTLLARPLYAQPAPTFPATLAALAALINGHNYRHHLITNLGVSWRRAVWQVAAAHTINTVTRHWHGHTIPEPSPQPSTHTPRTQIATTCPSTPTTPTPSLSMGETEPGVGYVGLDGYINLDEVTSAYICLNKLSLDWPLSDETVVQFLDVVYGRRESWQEAVC</sequence>
<proteinExistence type="predicted"/>
<keyword evidence="3" id="KW-1185">Reference proteome</keyword>
<evidence type="ECO:0000313" key="3">
    <source>
        <dbReference type="Proteomes" id="UP000747542"/>
    </source>
</evidence>
<organism evidence="2 3">
    <name type="scientific">Homarus americanus</name>
    <name type="common">American lobster</name>
    <dbReference type="NCBI Taxonomy" id="6706"/>
    <lineage>
        <taxon>Eukaryota</taxon>
        <taxon>Metazoa</taxon>
        <taxon>Ecdysozoa</taxon>
        <taxon>Arthropoda</taxon>
        <taxon>Crustacea</taxon>
        <taxon>Multicrustacea</taxon>
        <taxon>Malacostraca</taxon>
        <taxon>Eumalacostraca</taxon>
        <taxon>Eucarida</taxon>
        <taxon>Decapoda</taxon>
        <taxon>Pleocyemata</taxon>
        <taxon>Astacidea</taxon>
        <taxon>Nephropoidea</taxon>
        <taxon>Nephropidae</taxon>
        <taxon>Homarus</taxon>
    </lineage>
</organism>
<feature type="region of interest" description="Disordered" evidence="1">
    <location>
        <begin position="112"/>
        <end position="148"/>
    </location>
</feature>
<comment type="caution">
    <text evidence="2">The sequence shown here is derived from an EMBL/GenBank/DDBJ whole genome shotgun (WGS) entry which is preliminary data.</text>
</comment>
<evidence type="ECO:0000313" key="2">
    <source>
        <dbReference type="EMBL" id="KAG7169288.1"/>
    </source>
</evidence>
<feature type="non-terminal residue" evidence="2">
    <location>
        <position position="207"/>
    </location>
</feature>
<accession>A0A8J5KBF0</accession>
<name>A0A8J5KBF0_HOMAM</name>
<reference evidence="2" key="1">
    <citation type="journal article" date="2021" name="Sci. Adv.">
        <title>The American lobster genome reveals insights on longevity, neural, and immune adaptations.</title>
        <authorList>
            <person name="Polinski J.M."/>
            <person name="Zimin A.V."/>
            <person name="Clark K.F."/>
            <person name="Kohn A.B."/>
            <person name="Sadowski N."/>
            <person name="Timp W."/>
            <person name="Ptitsyn A."/>
            <person name="Khanna P."/>
            <person name="Romanova D.Y."/>
            <person name="Williams P."/>
            <person name="Greenwood S.J."/>
            <person name="Moroz L.L."/>
            <person name="Walt D.R."/>
            <person name="Bodnar A.G."/>
        </authorList>
    </citation>
    <scope>NUCLEOTIDE SEQUENCE</scope>
    <source>
        <strain evidence="2">GMGI-L3</strain>
    </source>
</reference>
<dbReference type="EMBL" id="JAHLQT010017535">
    <property type="protein sequence ID" value="KAG7169288.1"/>
    <property type="molecule type" value="Genomic_DNA"/>
</dbReference>
<protein>
    <submittedName>
        <fullName evidence="2">Uncharacterized protein</fullName>
    </submittedName>
</protein>